<keyword evidence="3" id="KW-1185">Reference proteome</keyword>
<dbReference type="EMBL" id="UZAF01016723">
    <property type="protein sequence ID" value="VDO32907.1"/>
    <property type="molecule type" value="Genomic_DNA"/>
</dbReference>
<evidence type="ECO:0000313" key="4">
    <source>
        <dbReference type="WBParaSite" id="HPLM_0000776701-mRNA-1"/>
    </source>
</evidence>
<reference evidence="4" key="1">
    <citation type="submission" date="2017-02" db="UniProtKB">
        <authorList>
            <consortium name="WormBaseParasite"/>
        </authorList>
    </citation>
    <scope>IDENTIFICATION</scope>
</reference>
<reference evidence="2 3" key="2">
    <citation type="submission" date="2018-11" db="EMBL/GenBank/DDBJ databases">
        <authorList>
            <consortium name="Pathogen Informatics"/>
        </authorList>
    </citation>
    <scope>NUCLEOTIDE SEQUENCE [LARGE SCALE GENOMIC DNA]</scope>
    <source>
        <strain evidence="2 3">MHpl1</strain>
    </source>
</reference>
<gene>
    <name evidence="2" type="ORF">HPLM_LOCUS7759</name>
</gene>
<protein>
    <submittedName>
        <fullName evidence="4">ACOX domain-containing protein</fullName>
    </submittedName>
</protein>
<dbReference type="AlphaFoldDB" id="A0A0N4WBE6"/>
<dbReference type="Proteomes" id="UP000268014">
    <property type="component" value="Unassembled WGS sequence"/>
</dbReference>
<name>A0A0N4WBE6_HAEPC</name>
<evidence type="ECO:0000313" key="3">
    <source>
        <dbReference type="Proteomes" id="UP000268014"/>
    </source>
</evidence>
<evidence type="ECO:0000313" key="2">
    <source>
        <dbReference type="EMBL" id="VDO32907.1"/>
    </source>
</evidence>
<sequence>MELVERDDEHFYHSEAVTPGAASSRIIDSLLVCQDLKKGDGITFLIQANDRLNPLKKPHAGGWLNTWHTAEERMSADYEDIDEKERKTRGWDWQMRRVFLKRAALRALLRGVTSRAAATQKSFADAFYKYTLIWECRLLYDSFYGLANRTCEEEPRCVIGSNALHHVASEIIRLKVVPSYLMEDFLAAYHGYENKYVNHCEEVESVKNDNNDPLRSCDNNSDDGPMTSREKPITFVGI</sequence>
<accession>A0A0N4WBE6</accession>
<proteinExistence type="predicted"/>
<dbReference type="STRING" id="6290.A0A0N4WBE6"/>
<dbReference type="WBParaSite" id="HPLM_0000776701-mRNA-1">
    <property type="protein sequence ID" value="HPLM_0000776701-mRNA-1"/>
    <property type="gene ID" value="HPLM_0000776701"/>
</dbReference>
<evidence type="ECO:0000256" key="1">
    <source>
        <dbReference type="SAM" id="MobiDB-lite"/>
    </source>
</evidence>
<organism evidence="4">
    <name type="scientific">Haemonchus placei</name>
    <name type="common">Barber's pole worm</name>
    <dbReference type="NCBI Taxonomy" id="6290"/>
    <lineage>
        <taxon>Eukaryota</taxon>
        <taxon>Metazoa</taxon>
        <taxon>Ecdysozoa</taxon>
        <taxon>Nematoda</taxon>
        <taxon>Chromadorea</taxon>
        <taxon>Rhabditida</taxon>
        <taxon>Rhabditina</taxon>
        <taxon>Rhabditomorpha</taxon>
        <taxon>Strongyloidea</taxon>
        <taxon>Trichostrongylidae</taxon>
        <taxon>Haemonchus</taxon>
    </lineage>
</organism>
<feature type="region of interest" description="Disordered" evidence="1">
    <location>
        <begin position="211"/>
        <end position="238"/>
    </location>
</feature>